<evidence type="ECO:0000259" key="1">
    <source>
        <dbReference type="Pfam" id="PF02826"/>
    </source>
</evidence>
<dbReference type="RefSeq" id="WP_204702720.1">
    <property type="nucleotide sequence ID" value="NZ_JAFBDQ010000019.1"/>
</dbReference>
<protein>
    <submittedName>
        <fullName evidence="3">Dipicolinate synthase subunit A</fullName>
    </submittedName>
</protein>
<gene>
    <name evidence="3" type="ORF">JOC47_002734</name>
</gene>
<dbReference type="EMBL" id="JAFBDQ010000019">
    <property type="protein sequence ID" value="MBM7557866.1"/>
    <property type="molecule type" value="Genomic_DNA"/>
</dbReference>
<dbReference type="InterPro" id="IPR036291">
    <property type="entry name" value="NAD(P)-bd_dom_sf"/>
</dbReference>
<dbReference type="SUPFAM" id="SSF51735">
    <property type="entry name" value="NAD(P)-binding Rossmann-fold domains"/>
    <property type="match status" value="1"/>
</dbReference>
<dbReference type="Pfam" id="PF02826">
    <property type="entry name" value="2-Hacid_dh_C"/>
    <property type="match status" value="1"/>
</dbReference>
<evidence type="ECO:0000259" key="2">
    <source>
        <dbReference type="Pfam" id="PF16924"/>
    </source>
</evidence>
<dbReference type="AlphaFoldDB" id="A0A938XU84"/>
<dbReference type="GO" id="GO:0051287">
    <property type="term" value="F:NAD binding"/>
    <property type="evidence" value="ECO:0007669"/>
    <property type="project" value="InterPro"/>
</dbReference>
<dbReference type="InterPro" id="IPR031629">
    <property type="entry name" value="DpaA_N"/>
</dbReference>
<accession>A0A938XU84</accession>
<name>A0A938XU84_9FIRM</name>
<feature type="domain" description="D-isomer specific 2-hydroxyacid dehydrogenase NAD-binding" evidence="1">
    <location>
        <begin position="150"/>
        <end position="245"/>
    </location>
</feature>
<dbReference type="Proteomes" id="UP000774000">
    <property type="component" value="Unassembled WGS sequence"/>
</dbReference>
<organism evidence="3 4">
    <name type="scientific">Halanaerobacter jeridensis</name>
    <dbReference type="NCBI Taxonomy" id="706427"/>
    <lineage>
        <taxon>Bacteria</taxon>
        <taxon>Bacillati</taxon>
        <taxon>Bacillota</taxon>
        <taxon>Clostridia</taxon>
        <taxon>Halanaerobiales</taxon>
        <taxon>Halobacteroidaceae</taxon>
        <taxon>Halanaerobacter</taxon>
    </lineage>
</organism>
<sequence length="293" mass="31846">MSHYLVDKKIALLGGDDREKILLSSLEQSDAQVQVLGQPFNSSKLSREVITSLAQIDANIDAVIAPMTGVDENYKIKKTFIDGEVLLTEDFFAGLQPGTKFFIGFAKPKIKEWCKKYNLDLIELATLDELAILNAIPTAEGAINKAIEHSRITLHHNNSFVLGLGRVGMTIARMLEGMGSNTFGVARKPKDLARALEMGLEPVEFQDLKQEIVQADFIFNTVPTLVLDREILSVLDSETVIIDVASAPGGTDFAAAKDFGISAHLALGLPGKVAPKSAGEILGDIIPRFIEEK</sequence>
<evidence type="ECO:0000313" key="3">
    <source>
        <dbReference type="EMBL" id="MBM7557866.1"/>
    </source>
</evidence>
<dbReference type="Pfam" id="PF16924">
    <property type="entry name" value="DpaA_N"/>
    <property type="match status" value="1"/>
</dbReference>
<proteinExistence type="predicted"/>
<feature type="domain" description="Dipicolinate synthase subunit A N-terminal" evidence="2">
    <location>
        <begin position="9"/>
        <end position="125"/>
    </location>
</feature>
<dbReference type="InterPro" id="IPR006140">
    <property type="entry name" value="D-isomer_DH_NAD-bd"/>
</dbReference>
<dbReference type="NCBIfam" id="NF006162">
    <property type="entry name" value="PRK08306.1"/>
    <property type="match status" value="1"/>
</dbReference>
<dbReference type="Gene3D" id="3.40.50.720">
    <property type="entry name" value="NAD(P)-binding Rossmann-like Domain"/>
    <property type="match status" value="1"/>
</dbReference>
<keyword evidence="4" id="KW-1185">Reference proteome</keyword>
<reference evidence="3" key="1">
    <citation type="submission" date="2021-01" db="EMBL/GenBank/DDBJ databases">
        <title>Genomic Encyclopedia of Type Strains, Phase IV (KMG-IV): sequencing the most valuable type-strain genomes for metagenomic binning, comparative biology and taxonomic classification.</title>
        <authorList>
            <person name="Goeker M."/>
        </authorList>
    </citation>
    <scope>NUCLEOTIDE SEQUENCE</scope>
    <source>
        <strain evidence="3">DSM 23230</strain>
    </source>
</reference>
<evidence type="ECO:0000313" key="4">
    <source>
        <dbReference type="Proteomes" id="UP000774000"/>
    </source>
</evidence>
<comment type="caution">
    <text evidence="3">The sequence shown here is derived from an EMBL/GenBank/DDBJ whole genome shotgun (WGS) entry which is preliminary data.</text>
</comment>